<proteinExistence type="predicted"/>
<gene>
    <name evidence="1" type="ORF">MML48_2g00019426</name>
</gene>
<reference evidence="1" key="1">
    <citation type="submission" date="2022-04" db="EMBL/GenBank/DDBJ databases">
        <title>Chromosome-scale genome assembly of Holotrichia oblita Faldermann.</title>
        <authorList>
            <person name="Rongchong L."/>
        </authorList>
    </citation>
    <scope>NUCLEOTIDE SEQUENCE</scope>
    <source>
        <strain evidence="1">81SQS9</strain>
    </source>
</reference>
<dbReference type="EMBL" id="CM043016">
    <property type="protein sequence ID" value="KAI4468294.1"/>
    <property type="molecule type" value="Genomic_DNA"/>
</dbReference>
<dbReference type="Proteomes" id="UP001056778">
    <property type="component" value="Chromosome 2"/>
</dbReference>
<name>A0ACB9TN95_HOLOL</name>
<organism evidence="1 2">
    <name type="scientific">Holotrichia oblita</name>
    <name type="common">Chafer beetle</name>
    <dbReference type="NCBI Taxonomy" id="644536"/>
    <lineage>
        <taxon>Eukaryota</taxon>
        <taxon>Metazoa</taxon>
        <taxon>Ecdysozoa</taxon>
        <taxon>Arthropoda</taxon>
        <taxon>Hexapoda</taxon>
        <taxon>Insecta</taxon>
        <taxon>Pterygota</taxon>
        <taxon>Neoptera</taxon>
        <taxon>Endopterygota</taxon>
        <taxon>Coleoptera</taxon>
        <taxon>Polyphaga</taxon>
        <taxon>Scarabaeiformia</taxon>
        <taxon>Scarabaeidae</taxon>
        <taxon>Melolonthinae</taxon>
        <taxon>Holotrichia</taxon>
    </lineage>
</organism>
<accession>A0ACB9TN95</accession>
<protein>
    <submittedName>
        <fullName evidence="1">Dna mismatch repair protein muts family member</fullName>
    </submittedName>
</protein>
<sequence length="840" mass="95372">MDAVVGVNHLGFSFMRGEFAHSGFPEIAYGRMAQLLMDQGYKVARVEQTETPEMMNERCKNKHVTKFDKVVNREVCQISTKGCCVYGSQLDDEENPLPVYMLAISEKVQDDNTSKYGICFVDTSIGVFHIAGFVDDRHCSKLLILLSEHPPTLILTDRTRTSNTTYDILRKSAGSARIEKLSGSFDFHDSDLFLQKLKEESYFKDKNGDFSWPEILCDLISDDTCKSGSELTLSALGICWWYLKESLLDIQVMTMGQFAMYQPYLHQEIKTEKEYMILDAITMENLNLLGISGTIQKTLDLCCTSFGKRLLQQWICRPLCNIEKINARQQAIQELYSNNEDMKAAQDILKKLPDLDRQIMKYIRIHTFGNKQFAEEHPDSRAVLYENKTYFKKENNGCESFLLRKITHNKPDGLFCDLSEPLEYFKTLACLDVYSIQITLTSHVYKIILYMQTIDQKEAETHGKIIPQFGIDADYDKAEEAIQEINVELNNYLKEQCEYFGCQVNYFGSDKKRFQLEIPTNKSHKVNSEYIFEGTKKVPIPSIDIQLNRPSALYVTRYEEWDQVVRCLAILDVLCSLAKYARTYSHDVCLPAILPFTDEPFIKIENGRHPCIPNMDDYVPNDTKLGIDGKPGILILTGPNMGGKSTLMRQVALIITMAQIGSYVPASSCKMTLIDRIFTRLGAQDDIISGQSTFFVEVSEASTILQHATKQSFVLLDELGRGTSTHDGNAIATAYMKKLLEINCRVIYSTHYHTLVEHYSGRTDIQLGHMAYIIQNDDKSEEQAVTFLYKLENGVCSNSYGFNVATLAGLPDNIIQAASKIAAKLEAASVYRQLFIQLLA</sequence>
<comment type="caution">
    <text evidence="1">The sequence shown here is derived from an EMBL/GenBank/DDBJ whole genome shotgun (WGS) entry which is preliminary data.</text>
</comment>
<keyword evidence="2" id="KW-1185">Reference proteome</keyword>
<evidence type="ECO:0000313" key="1">
    <source>
        <dbReference type="EMBL" id="KAI4468294.1"/>
    </source>
</evidence>
<evidence type="ECO:0000313" key="2">
    <source>
        <dbReference type="Proteomes" id="UP001056778"/>
    </source>
</evidence>